<evidence type="ECO:0000313" key="2">
    <source>
        <dbReference type="WBParaSite" id="PgR007_g117_t02"/>
    </source>
</evidence>
<protein>
    <submittedName>
        <fullName evidence="2 3">Uncharacterized protein</fullName>
    </submittedName>
</protein>
<organism evidence="1 3">
    <name type="scientific">Parascaris univalens</name>
    <name type="common">Nematode worm</name>
    <dbReference type="NCBI Taxonomy" id="6257"/>
    <lineage>
        <taxon>Eukaryota</taxon>
        <taxon>Metazoa</taxon>
        <taxon>Ecdysozoa</taxon>
        <taxon>Nematoda</taxon>
        <taxon>Chromadorea</taxon>
        <taxon>Rhabditida</taxon>
        <taxon>Spirurina</taxon>
        <taxon>Ascaridomorpha</taxon>
        <taxon>Ascaridoidea</taxon>
        <taxon>Ascarididae</taxon>
        <taxon>Parascaris</taxon>
    </lineage>
</organism>
<sequence>MTDTEKEFRKYNNSAARLGRAEGHFLAEVLHGHVLGQKEGCNRASVELYDCKGEYFITEMTTI</sequence>
<dbReference type="Proteomes" id="UP000887569">
    <property type="component" value="Unplaced"/>
</dbReference>
<evidence type="ECO:0000313" key="3">
    <source>
        <dbReference type="WBParaSite" id="PgR007_g117_t03"/>
    </source>
</evidence>
<accession>A0A915AFI7</accession>
<reference evidence="2 3" key="1">
    <citation type="submission" date="2022-11" db="UniProtKB">
        <authorList>
            <consortium name="WormBaseParasite"/>
        </authorList>
    </citation>
    <scope>IDENTIFICATION</scope>
</reference>
<evidence type="ECO:0000313" key="1">
    <source>
        <dbReference type="Proteomes" id="UP000887569"/>
    </source>
</evidence>
<dbReference type="AlphaFoldDB" id="A0A915AFI7"/>
<proteinExistence type="predicted"/>
<dbReference type="WBParaSite" id="PgR007_g117_t02">
    <property type="protein sequence ID" value="PgR007_g117_t02"/>
    <property type="gene ID" value="PgR007_g117"/>
</dbReference>
<keyword evidence="1" id="KW-1185">Reference proteome</keyword>
<name>A0A915AFI7_PARUN</name>
<dbReference type="WBParaSite" id="PgR007_g117_t03">
    <property type="protein sequence ID" value="PgR007_g117_t03"/>
    <property type="gene ID" value="PgR007_g117"/>
</dbReference>